<dbReference type="SUPFAM" id="SSF52540">
    <property type="entry name" value="P-loop containing nucleoside triphosphate hydrolases"/>
    <property type="match status" value="1"/>
</dbReference>
<evidence type="ECO:0000256" key="6">
    <source>
        <dbReference type="ARBA" id="ARBA00056794"/>
    </source>
</evidence>
<dbReference type="InterPro" id="IPR027417">
    <property type="entry name" value="P-loop_NTPase"/>
</dbReference>
<evidence type="ECO:0008006" key="9">
    <source>
        <dbReference type="Google" id="ProtNLM"/>
    </source>
</evidence>
<protein>
    <recommendedName>
        <fullName evidence="9">AAA+ ATPase domain-containing protein</fullName>
    </recommendedName>
</protein>
<evidence type="ECO:0000256" key="3">
    <source>
        <dbReference type="ARBA" id="ARBA00022801"/>
    </source>
</evidence>
<evidence type="ECO:0000256" key="1">
    <source>
        <dbReference type="ARBA" id="ARBA00009625"/>
    </source>
</evidence>
<dbReference type="NCBIfam" id="NF006958">
    <property type="entry name" value="PRK09435.1"/>
    <property type="match status" value="1"/>
</dbReference>
<dbReference type="PANTHER" id="PTHR23408">
    <property type="entry name" value="METHYLMALONYL-COA MUTASE"/>
    <property type="match status" value="1"/>
</dbReference>
<accession>A0A6B2L9Q6</accession>
<dbReference type="EMBL" id="GIBP01004661">
    <property type="protein sequence ID" value="NDV33630.1"/>
    <property type="molecule type" value="Transcribed_RNA"/>
</dbReference>
<evidence type="ECO:0000256" key="7">
    <source>
        <dbReference type="ARBA" id="ARBA00062796"/>
    </source>
</evidence>
<dbReference type="Gene3D" id="1.10.287.130">
    <property type="match status" value="1"/>
</dbReference>
<dbReference type="AlphaFoldDB" id="A0A6B2L9Q6"/>
<name>A0A6B2L9Q6_9EUKA</name>
<dbReference type="InterPro" id="IPR005129">
    <property type="entry name" value="GTPase_ArgK"/>
</dbReference>
<dbReference type="NCBIfam" id="TIGR00750">
    <property type="entry name" value="lao"/>
    <property type="match status" value="1"/>
</dbReference>
<reference evidence="8" key="1">
    <citation type="journal article" date="2020" name="J. Eukaryot. Microbiol.">
        <title>De novo Sequencing, Assembly and Annotation of the Transcriptome for the Free-Living Testate Amoeba Arcella intermedia.</title>
        <authorList>
            <person name="Ribeiro G.M."/>
            <person name="Porfirio-Sousa A.L."/>
            <person name="Maurer-Alcala X.X."/>
            <person name="Katz L.A."/>
            <person name="Lahr D.J.G."/>
        </authorList>
    </citation>
    <scope>NUCLEOTIDE SEQUENCE</scope>
</reference>
<evidence type="ECO:0000313" key="8">
    <source>
        <dbReference type="EMBL" id="NDV33630.1"/>
    </source>
</evidence>
<dbReference type="CDD" id="cd03114">
    <property type="entry name" value="MMAA-like"/>
    <property type="match status" value="1"/>
</dbReference>
<evidence type="ECO:0000256" key="5">
    <source>
        <dbReference type="ARBA" id="ARBA00048548"/>
    </source>
</evidence>
<dbReference type="Gene3D" id="3.40.50.300">
    <property type="entry name" value="P-loop containing nucleotide triphosphate hydrolases"/>
    <property type="match status" value="1"/>
</dbReference>
<dbReference type="Pfam" id="PF03308">
    <property type="entry name" value="MeaB"/>
    <property type="match status" value="1"/>
</dbReference>
<evidence type="ECO:0000256" key="2">
    <source>
        <dbReference type="ARBA" id="ARBA00022741"/>
    </source>
</evidence>
<dbReference type="FunFam" id="3.40.50.300:FF:000647">
    <property type="entry name" value="Methylmalonic aciduria type A homolog, mitochondrial"/>
    <property type="match status" value="1"/>
</dbReference>
<keyword evidence="4" id="KW-0342">GTP-binding</keyword>
<dbReference type="Gene3D" id="1.20.5.170">
    <property type="match status" value="1"/>
</dbReference>
<dbReference type="GO" id="GO:0003924">
    <property type="term" value="F:GTPase activity"/>
    <property type="evidence" value="ECO:0007669"/>
    <property type="project" value="InterPro"/>
</dbReference>
<proteinExistence type="inferred from homology"/>
<dbReference type="PANTHER" id="PTHR23408:SF3">
    <property type="entry name" value="METHYLMALONIC ACIDURIA TYPE A PROTEIN, MITOCHONDRIAL"/>
    <property type="match status" value="1"/>
</dbReference>
<organism evidence="8">
    <name type="scientific">Arcella intermedia</name>
    <dbReference type="NCBI Taxonomy" id="1963864"/>
    <lineage>
        <taxon>Eukaryota</taxon>
        <taxon>Amoebozoa</taxon>
        <taxon>Tubulinea</taxon>
        <taxon>Elardia</taxon>
        <taxon>Arcellinida</taxon>
        <taxon>Sphaerothecina</taxon>
        <taxon>Arcellidae</taxon>
        <taxon>Arcella</taxon>
    </lineage>
</organism>
<dbReference type="GO" id="GO:0005525">
    <property type="term" value="F:GTP binding"/>
    <property type="evidence" value="ECO:0007669"/>
    <property type="project" value="UniProtKB-KW"/>
</dbReference>
<sequence>MQLLRSGNRRALAKMITLVESSLKEHIQESSLLVEKILRERTSSTKETFRIGISGVPGVGKSTFIETFGQYLIKKGHKVAVLAVDPSSSIAGGSILGDKTRMIHLSRDPNAYVRPSPARGTLGGVGKNTTEAVLLCEEAGYDIIIIETVGVGQSETVVESMVDMYLLLVLPSGGDELQGIKKGIVELADLIVVNKADGDLERSARFAQFEYMNALKFVNPKFPFWRAKVLRCSSLTQEGVDVIWEHMSQYLHEMKQRGAFQERRSEQSEDWMWRILNEMFKTRLLEDKSVLSLLPSLKKDTREHKITPYQAAELLLKSFFKNSQ</sequence>
<comment type="catalytic activity">
    <reaction evidence="5">
        <text>GTP + H2O = GDP + phosphate + H(+)</text>
        <dbReference type="Rhea" id="RHEA:19669"/>
        <dbReference type="ChEBI" id="CHEBI:15377"/>
        <dbReference type="ChEBI" id="CHEBI:15378"/>
        <dbReference type="ChEBI" id="CHEBI:37565"/>
        <dbReference type="ChEBI" id="CHEBI:43474"/>
        <dbReference type="ChEBI" id="CHEBI:58189"/>
    </reaction>
</comment>
<comment type="subunit">
    <text evidence="7">Homodimer. Interacts with MMUT (the apoenzyme form); the interaction is GTP dependent.</text>
</comment>
<keyword evidence="2" id="KW-0547">Nucleotide-binding</keyword>
<keyword evidence="3" id="KW-0378">Hydrolase</keyword>
<dbReference type="GO" id="GO:0005737">
    <property type="term" value="C:cytoplasm"/>
    <property type="evidence" value="ECO:0007669"/>
    <property type="project" value="TreeGrafter"/>
</dbReference>
<evidence type="ECO:0000256" key="4">
    <source>
        <dbReference type="ARBA" id="ARBA00023134"/>
    </source>
</evidence>
<comment type="function">
    <text evidence="6">GTPase, binds and hydrolyzes GTP. Involved in intracellular vitamin B12 metabolism, mediates the transport of cobalamin (Cbl) into mitochondria for the final steps of adenosylcobalamin (AdoCbl) synthesis. Functions as a G-protein chaperone that assists AdoCbl cofactor delivery from MMAB to the methylmalonyl-CoA mutase (MMUT). Plays a dual role as both a protectase and a reactivase for MMUT. Protects MMUT from progressive inactivation by oxidation by decreasing the rate of the formation of the oxidized inactive cofactor hydroxocobalamin (OH2Cbl). Additionally acts a reactivase by promoting the replacement of OH2Cbl by the active cofactor AdoCbl, restoring the activity of MMUT in the presence and hydrolysis of GTP.</text>
</comment>
<comment type="similarity">
    <text evidence="1">Belongs to the SIMIBI class G3E GTPase family. ArgK/MeaB subfamily.</text>
</comment>